<evidence type="ECO:0000313" key="1">
    <source>
        <dbReference type="EMBL" id="VFQ70082.1"/>
    </source>
</evidence>
<dbReference type="Proteomes" id="UP000595140">
    <property type="component" value="Unassembled WGS sequence"/>
</dbReference>
<dbReference type="AlphaFoldDB" id="A0A484L1A9"/>
<sequence>MGLGFLERRGRFQRQHHFAEPFNFDGQFRHHQNWNYEGRGRGTPTPRWRSDSRNIRKGWRSKTWFGDVRANSPRYKGPFICNSSVSISIESKVFNFQTPGLIVISESKNGKSRIVSLSRSTASWLYESLSHPPLAREGWVISKYEGNLKVKSHWDSNSSGNFVRIRAGTEREMSNICVPVGRHSEGIKLFVKALNVALSFQEGEESGVKDLNFVKAPAPLDLLMLPGERVEEKQRGFPSISSNIFEQDIVQVSRIDNITEKGLFSDPKEELEEEINKVQKLFQPAFEAYFESIFKALERQIKEALARTELLDKLKMGLFQNMSGKTLRATRETVKSMEKGNKLQSPKLQLLKSLWMG</sequence>
<protein>
    <submittedName>
        <fullName evidence="1">Uncharacterized protein</fullName>
    </submittedName>
</protein>
<reference evidence="1 2" key="1">
    <citation type="submission" date="2018-04" db="EMBL/GenBank/DDBJ databases">
        <authorList>
            <person name="Vogel A."/>
        </authorList>
    </citation>
    <scope>NUCLEOTIDE SEQUENCE [LARGE SCALE GENOMIC DNA]</scope>
</reference>
<keyword evidence="2" id="KW-1185">Reference proteome</keyword>
<organism evidence="1 2">
    <name type="scientific">Cuscuta campestris</name>
    <dbReference type="NCBI Taxonomy" id="132261"/>
    <lineage>
        <taxon>Eukaryota</taxon>
        <taxon>Viridiplantae</taxon>
        <taxon>Streptophyta</taxon>
        <taxon>Embryophyta</taxon>
        <taxon>Tracheophyta</taxon>
        <taxon>Spermatophyta</taxon>
        <taxon>Magnoliopsida</taxon>
        <taxon>eudicotyledons</taxon>
        <taxon>Gunneridae</taxon>
        <taxon>Pentapetalae</taxon>
        <taxon>asterids</taxon>
        <taxon>lamiids</taxon>
        <taxon>Solanales</taxon>
        <taxon>Convolvulaceae</taxon>
        <taxon>Cuscuteae</taxon>
        <taxon>Cuscuta</taxon>
        <taxon>Cuscuta subgen. Grammica</taxon>
        <taxon>Cuscuta sect. Cleistogrammica</taxon>
    </lineage>
</organism>
<dbReference type="OrthoDB" id="1329310at2759"/>
<proteinExistence type="predicted"/>
<gene>
    <name evidence="1" type="ORF">CCAM_LOCUS11858</name>
</gene>
<evidence type="ECO:0000313" key="2">
    <source>
        <dbReference type="Proteomes" id="UP000595140"/>
    </source>
</evidence>
<name>A0A484L1A9_9ASTE</name>
<dbReference type="EMBL" id="OOIL02000879">
    <property type="protein sequence ID" value="VFQ70082.1"/>
    <property type="molecule type" value="Genomic_DNA"/>
</dbReference>
<accession>A0A484L1A9</accession>